<dbReference type="GO" id="GO:0070941">
    <property type="term" value="P:eisosome assembly"/>
    <property type="evidence" value="ECO:0007669"/>
    <property type="project" value="TreeGrafter"/>
</dbReference>
<evidence type="ECO:0000256" key="5">
    <source>
        <dbReference type="SAM" id="Phobius"/>
    </source>
</evidence>
<feature type="domain" description="MARVEL" evidence="6">
    <location>
        <begin position="6"/>
        <end position="169"/>
    </location>
</feature>
<organism evidence="7 8">
    <name type="scientific">Coniochaeta ligniaria NRRL 30616</name>
    <dbReference type="NCBI Taxonomy" id="1408157"/>
    <lineage>
        <taxon>Eukaryota</taxon>
        <taxon>Fungi</taxon>
        <taxon>Dikarya</taxon>
        <taxon>Ascomycota</taxon>
        <taxon>Pezizomycotina</taxon>
        <taxon>Sordariomycetes</taxon>
        <taxon>Sordariomycetidae</taxon>
        <taxon>Coniochaetales</taxon>
        <taxon>Coniochaetaceae</taxon>
        <taxon>Coniochaeta</taxon>
    </lineage>
</organism>
<dbReference type="PANTHER" id="PTHR28165:SF2">
    <property type="entry name" value="MARVEL DOMAIN-CONTAINING PROTEIN"/>
    <property type="match status" value="1"/>
</dbReference>
<dbReference type="STRING" id="1408157.A0A1J7JX73"/>
<dbReference type="InParanoid" id="A0A1J7JX73"/>
<dbReference type="PANTHER" id="PTHR28165">
    <property type="entry name" value="NON-CLASSICAL EXPORT PROTEIN 2-RELATED"/>
    <property type="match status" value="1"/>
</dbReference>
<keyword evidence="3 5" id="KW-1133">Transmembrane helix</keyword>
<sequence length="189" mass="19916">MLAPISIGFRALQLLMAAVVVGLSVTLLKGQVYGTTPTTTRYSVFTGAFGMIVAFLGLVCLFISAIPAVVPLVLDSLAAILLVAGGIAFAVGLKGVKCDEAHGPQMYANDLLNEGCVTIDGDPYCGVLVGADPKSTQAFDRINTRCKYAMSDEIIQFILFAVCAILLFLGFLIMRKGKGGGRGTRGRYV</sequence>
<dbReference type="Pfam" id="PF01284">
    <property type="entry name" value="MARVEL"/>
    <property type="match status" value="1"/>
</dbReference>
<dbReference type="InterPro" id="IPR008253">
    <property type="entry name" value="Marvel"/>
</dbReference>
<protein>
    <recommendedName>
        <fullName evidence="6">MARVEL domain-containing protein</fullName>
    </recommendedName>
</protein>
<evidence type="ECO:0000313" key="7">
    <source>
        <dbReference type="EMBL" id="OIW32386.1"/>
    </source>
</evidence>
<keyword evidence="2 5" id="KW-0812">Transmembrane</keyword>
<feature type="transmembrane region" description="Helical" evidence="5">
    <location>
        <begin position="48"/>
        <end position="70"/>
    </location>
</feature>
<name>A0A1J7JX73_9PEZI</name>
<keyword evidence="4 5" id="KW-0472">Membrane</keyword>
<evidence type="ECO:0000313" key="8">
    <source>
        <dbReference type="Proteomes" id="UP000182658"/>
    </source>
</evidence>
<keyword evidence="8" id="KW-1185">Reference proteome</keyword>
<dbReference type="GO" id="GO:0032126">
    <property type="term" value="C:eisosome"/>
    <property type="evidence" value="ECO:0007669"/>
    <property type="project" value="TreeGrafter"/>
</dbReference>
<proteinExistence type="predicted"/>
<accession>A0A1J7JX73</accession>
<evidence type="ECO:0000256" key="3">
    <source>
        <dbReference type="ARBA" id="ARBA00022989"/>
    </source>
</evidence>
<comment type="subcellular location">
    <subcellularLocation>
        <location evidence="1">Membrane</location>
        <topology evidence="1">Multi-pass membrane protein</topology>
    </subcellularLocation>
</comment>
<reference evidence="7 8" key="1">
    <citation type="submission" date="2016-10" db="EMBL/GenBank/DDBJ databases">
        <title>Draft genome sequence of Coniochaeta ligniaria NRRL30616, a lignocellulolytic fungus for bioabatement of inhibitors in plant biomass hydrolysates.</title>
        <authorList>
            <consortium name="DOE Joint Genome Institute"/>
            <person name="Jimenez D.J."/>
            <person name="Hector R.E."/>
            <person name="Riley R."/>
            <person name="Sun H."/>
            <person name="Grigoriev I.V."/>
            <person name="Van Elsas J.D."/>
            <person name="Nichols N.N."/>
        </authorList>
    </citation>
    <scope>NUCLEOTIDE SEQUENCE [LARGE SCALE GENOMIC DNA]</scope>
    <source>
        <strain evidence="7 8">NRRL 30616</strain>
    </source>
</reference>
<gene>
    <name evidence="7" type="ORF">CONLIGDRAFT_678787</name>
</gene>
<feature type="transmembrane region" description="Helical" evidence="5">
    <location>
        <begin position="154"/>
        <end position="174"/>
    </location>
</feature>
<evidence type="ECO:0000256" key="2">
    <source>
        <dbReference type="ARBA" id="ARBA00022692"/>
    </source>
</evidence>
<dbReference type="GO" id="GO:0072659">
    <property type="term" value="P:protein localization to plasma membrane"/>
    <property type="evidence" value="ECO:0007669"/>
    <property type="project" value="TreeGrafter"/>
</dbReference>
<dbReference type="OrthoDB" id="2017497at2759"/>
<dbReference type="AlphaFoldDB" id="A0A1J7JX73"/>
<dbReference type="GO" id="GO:0005886">
    <property type="term" value="C:plasma membrane"/>
    <property type="evidence" value="ECO:0007669"/>
    <property type="project" value="TreeGrafter"/>
</dbReference>
<feature type="transmembrane region" description="Helical" evidence="5">
    <location>
        <begin position="7"/>
        <end position="28"/>
    </location>
</feature>
<dbReference type="InterPro" id="IPR052649">
    <property type="entry name" value="NCE102-like"/>
</dbReference>
<dbReference type="EMBL" id="KV875095">
    <property type="protein sequence ID" value="OIW32386.1"/>
    <property type="molecule type" value="Genomic_DNA"/>
</dbReference>
<evidence type="ECO:0000256" key="4">
    <source>
        <dbReference type="ARBA" id="ARBA00023136"/>
    </source>
</evidence>
<evidence type="ECO:0000256" key="1">
    <source>
        <dbReference type="ARBA" id="ARBA00004141"/>
    </source>
</evidence>
<feature type="transmembrane region" description="Helical" evidence="5">
    <location>
        <begin position="77"/>
        <end position="96"/>
    </location>
</feature>
<evidence type="ECO:0000259" key="6">
    <source>
        <dbReference type="Pfam" id="PF01284"/>
    </source>
</evidence>
<dbReference type="Proteomes" id="UP000182658">
    <property type="component" value="Unassembled WGS sequence"/>
</dbReference>